<dbReference type="GeneID" id="34563647"/>
<dbReference type="InterPro" id="IPR011990">
    <property type="entry name" value="TPR-like_helical_dom_sf"/>
</dbReference>
<evidence type="ECO:0000313" key="1">
    <source>
        <dbReference type="EMBL" id="OHE94171.1"/>
    </source>
</evidence>
<accession>A0A1G4AYG1</accession>
<dbReference type="EMBL" id="MJBS01000105">
    <property type="protein sequence ID" value="OHE94171.1"/>
    <property type="molecule type" value="Genomic_DNA"/>
</dbReference>
<dbReference type="OrthoDB" id="5986190at2759"/>
<comment type="caution">
    <text evidence="1">The sequence shown here is derived from an EMBL/GenBank/DDBJ whole genome shotgun (WGS) entry which is preliminary data.</text>
</comment>
<name>A0A1G4AYG1_9PEZI</name>
<keyword evidence="2" id="KW-1185">Reference proteome</keyword>
<dbReference type="AlphaFoldDB" id="A0A1G4AYG1"/>
<protein>
    <submittedName>
        <fullName evidence="1">Uncharacterized protein</fullName>
    </submittedName>
</protein>
<dbReference type="Proteomes" id="UP000176998">
    <property type="component" value="Unassembled WGS sequence"/>
</dbReference>
<gene>
    <name evidence="1" type="ORF">CORC01_10509</name>
</gene>
<reference evidence="1 2" key="1">
    <citation type="submission" date="2016-09" db="EMBL/GenBank/DDBJ databases">
        <authorList>
            <person name="Capua I."/>
            <person name="De Benedictis P."/>
            <person name="Joannis T."/>
            <person name="Lombin L.H."/>
            <person name="Cattoli G."/>
        </authorList>
    </citation>
    <scope>NUCLEOTIDE SEQUENCE [LARGE SCALE GENOMIC DNA]</scope>
    <source>
        <strain evidence="1 2">IMI 309357</strain>
    </source>
</reference>
<dbReference type="RefSeq" id="XP_022471334.1">
    <property type="nucleotide sequence ID" value="XM_022622137.1"/>
</dbReference>
<evidence type="ECO:0000313" key="2">
    <source>
        <dbReference type="Proteomes" id="UP000176998"/>
    </source>
</evidence>
<sequence length="548" mass="60432">MRAELFFQDGDLNGASTVMGNRPNEGGFSEERLRFSITQAFANLHLGDQKGAEQELIRILNEVSVEDNKHDGANLGRILEDIENEASYWHANALLHLGEYQKVKDKIEELFDEDRFRLDAVAPTSDDLNSLVRSANMLRLRSLAIASLGLSKETDALLESALDQATKQCEKLLSIGRDGDSMLSTEAKFAHRATSTSIKLARSRILALRGDNKKALLIVSEALSTSVEHIGDKYMLTLEVAVLAGQLQIATSQVARGQDLIAKSLEIITRKYGSNHPLALEASYALISAAQAEGRLTQALGKSQNLCKVTSYNIGLGQDHPLVLRCKAQLGTLHIQCGNYRKAERVLKSAYDESCRKWSDEHPEVMRLRSKYALARYHAGKIPQAWEDISAAIRWQLRVYLRVPEERLWEPTESPNRCLKGGLLLDLRTAFKAKDGLADPTVMSHPHILDSLLTLGKVALKLEIPDRDLAVQVFHSVWSCGDAKLWSSSDTVLEAALTLGTILPPASPTREIQAGNGAANFTASSQQARLRLISPITIPKFSVLGKKL</sequence>
<proteinExistence type="predicted"/>
<dbReference type="Gene3D" id="1.25.40.10">
    <property type="entry name" value="Tetratricopeptide repeat domain"/>
    <property type="match status" value="1"/>
</dbReference>
<organism evidence="1 2">
    <name type="scientific">Colletotrichum orchidophilum</name>
    <dbReference type="NCBI Taxonomy" id="1209926"/>
    <lineage>
        <taxon>Eukaryota</taxon>
        <taxon>Fungi</taxon>
        <taxon>Dikarya</taxon>
        <taxon>Ascomycota</taxon>
        <taxon>Pezizomycotina</taxon>
        <taxon>Sordariomycetes</taxon>
        <taxon>Hypocreomycetidae</taxon>
        <taxon>Glomerellales</taxon>
        <taxon>Glomerellaceae</taxon>
        <taxon>Colletotrichum</taxon>
    </lineage>
</organism>
<dbReference type="SUPFAM" id="SSF48452">
    <property type="entry name" value="TPR-like"/>
    <property type="match status" value="2"/>
</dbReference>